<feature type="non-terminal residue" evidence="2">
    <location>
        <position position="62"/>
    </location>
</feature>
<organism evidence="2">
    <name type="scientific">Oppiella nova</name>
    <dbReference type="NCBI Taxonomy" id="334625"/>
    <lineage>
        <taxon>Eukaryota</taxon>
        <taxon>Metazoa</taxon>
        <taxon>Ecdysozoa</taxon>
        <taxon>Arthropoda</taxon>
        <taxon>Chelicerata</taxon>
        <taxon>Arachnida</taxon>
        <taxon>Acari</taxon>
        <taxon>Acariformes</taxon>
        <taxon>Sarcoptiformes</taxon>
        <taxon>Oribatida</taxon>
        <taxon>Brachypylina</taxon>
        <taxon>Oppioidea</taxon>
        <taxon>Oppiidae</taxon>
        <taxon>Oppiella</taxon>
    </lineage>
</organism>
<dbReference type="EMBL" id="CAJPVJ010062422">
    <property type="protein sequence ID" value="CAG2184299.1"/>
    <property type="molecule type" value="Genomic_DNA"/>
</dbReference>
<dbReference type="Proteomes" id="UP000728032">
    <property type="component" value="Unassembled WGS sequence"/>
</dbReference>
<keyword evidence="3" id="KW-1185">Reference proteome</keyword>
<name>A0A7R9MXS1_9ACAR</name>
<dbReference type="AlphaFoldDB" id="A0A7R9MXS1"/>
<proteinExistence type="predicted"/>
<evidence type="ECO:0000256" key="1">
    <source>
        <dbReference type="SAM" id="MobiDB-lite"/>
    </source>
</evidence>
<feature type="compositionally biased region" description="Gly residues" evidence="1">
    <location>
        <begin position="34"/>
        <end position="43"/>
    </location>
</feature>
<protein>
    <submittedName>
        <fullName evidence="2">Uncharacterized protein</fullName>
    </submittedName>
</protein>
<evidence type="ECO:0000313" key="3">
    <source>
        <dbReference type="Proteomes" id="UP000728032"/>
    </source>
</evidence>
<accession>A0A7R9MXS1</accession>
<reference evidence="2" key="1">
    <citation type="submission" date="2020-11" db="EMBL/GenBank/DDBJ databases">
        <authorList>
            <person name="Tran Van P."/>
        </authorList>
    </citation>
    <scope>NUCLEOTIDE SEQUENCE</scope>
</reference>
<sequence>MDPLHNTPAMPILPDMPTRSRKLLEDLGSTSIMGGHGGGGGHRSGYSHLEHNMMRGSPKKTQ</sequence>
<dbReference type="EMBL" id="OC977247">
    <property type="protein sequence ID" value="CAD7668850.1"/>
    <property type="molecule type" value="Genomic_DNA"/>
</dbReference>
<feature type="region of interest" description="Disordered" evidence="1">
    <location>
        <begin position="28"/>
        <end position="62"/>
    </location>
</feature>
<gene>
    <name evidence="2" type="ORF">ONB1V03_LOCUS23719</name>
</gene>
<evidence type="ECO:0000313" key="2">
    <source>
        <dbReference type="EMBL" id="CAD7668850.1"/>
    </source>
</evidence>